<gene>
    <name evidence="7" type="ORF">E1218_15945</name>
</gene>
<dbReference type="RefSeq" id="WP_132320801.1">
    <property type="nucleotide sequence ID" value="NZ_SMKR01000061.1"/>
</dbReference>
<keyword evidence="8" id="KW-1185">Reference proteome</keyword>
<keyword evidence="3 5" id="KW-1133">Transmembrane helix</keyword>
<keyword evidence="4 5" id="KW-0472">Membrane</keyword>
<evidence type="ECO:0000256" key="5">
    <source>
        <dbReference type="SAM" id="Phobius"/>
    </source>
</evidence>
<reference evidence="7 8" key="1">
    <citation type="submission" date="2019-02" db="EMBL/GenBank/DDBJ databases">
        <title>Draft genome sequences of novel Actinobacteria.</title>
        <authorList>
            <person name="Sahin N."/>
            <person name="Ay H."/>
            <person name="Saygin H."/>
        </authorList>
    </citation>
    <scope>NUCLEOTIDE SEQUENCE [LARGE SCALE GENOMIC DNA]</scope>
    <source>
        <strain evidence="7 8">16K104</strain>
    </source>
</reference>
<evidence type="ECO:0000259" key="6">
    <source>
        <dbReference type="Pfam" id="PF04138"/>
    </source>
</evidence>
<dbReference type="AlphaFoldDB" id="A0A4R4X3K3"/>
<dbReference type="Pfam" id="PF04138">
    <property type="entry name" value="GtrA_DPMS_TM"/>
    <property type="match status" value="1"/>
</dbReference>
<feature type="transmembrane region" description="Helical" evidence="5">
    <location>
        <begin position="47"/>
        <end position="67"/>
    </location>
</feature>
<evidence type="ECO:0000313" key="7">
    <source>
        <dbReference type="EMBL" id="TDD24833.1"/>
    </source>
</evidence>
<evidence type="ECO:0000313" key="8">
    <source>
        <dbReference type="Proteomes" id="UP000295172"/>
    </source>
</evidence>
<evidence type="ECO:0000256" key="3">
    <source>
        <dbReference type="ARBA" id="ARBA00022989"/>
    </source>
</evidence>
<feature type="transmembrane region" description="Helical" evidence="5">
    <location>
        <begin position="21"/>
        <end position="41"/>
    </location>
</feature>
<protein>
    <recommendedName>
        <fullName evidence="6">GtrA/DPMS transmembrane domain-containing protein</fullName>
    </recommendedName>
</protein>
<feature type="transmembrane region" description="Helical" evidence="5">
    <location>
        <begin position="83"/>
        <end position="104"/>
    </location>
</feature>
<dbReference type="OrthoDB" id="5185562at2"/>
<dbReference type="EMBL" id="SMKR01000061">
    <property type="protein sequence ID" value="TDD24833.1"/>
    <property type="molecule type" value="Genomic_DNA"/>
</dbReference>
<dbReference type="GO" id="GO:0016020">
    <property type="term" value="C:membrane"/>
    <property type="evidence" value="ECO:0007669"/>
    <property type="project" value="UniProtKB-SubCell"/>
</dbReference>
<keyword evidence="2 5" id="KW-0812">Transmembrane</keyword>
<evidence type="ECO:0000256" key="1">
    <source>
        <dbReference type="ARBA" id="ARBA00004141"/>
    </source>
</evidence>
<accession>A0A4R4X3K3</accession>
<dbReference type="InterPro" id="IPR007267">
    <property type="entry name" value="GtrA_DPMS_TM"/>
</dbReference>
<proteinExistence type="predicted"/>
<dbReference type="Proteomes" id="UP000295172">
    <property type="component" value="Unassembled WGS sequence"/>
</dbReference>
<feature type="transmembrane region" description="Helical" evidence="5">
    <location>
        <begin position="116"/>
        <end position="140"/>
    </location>
</feature>
<comment type="caution">
    <text evidence="7">The sequence shown here is derived from an EMBL/GenBank/DDBJ whole genome shotgun (WGS) entry which is preliminary data.</text>
</comment>
<comment type="subcellular location">
    <subcellularLocation>
        <location evidence="1">Membrane</location>
        <topology evidence="1">Multi-pass membrane protein</topology>
    </subcellularLocation>
</comment>
<evidence type="ECO:0000256" key="4">
    <source>
        <dbReference type="ARBA" id="ARBA00023136"/>
    </source>
</evidence>
<organism evidence="7 8">
    <name type="scientific">Kribbella turkmenica</name>
    <dbReference type="NCBI Taxonomy" id="2530375"/>
    <lineage>
        <taxon>Bacteria</taxon>
        <taxon>Bacillati</taxon>
        <taxon>Actinomycetota</taxon>
        <taxon>Actinomycetes</taxon>
        <taxon>Propionibacteriales</taxon>
        <taxon>Kribbellaceae</taxon>
        <taxon>Kribbella</taxon>
    </lineage>
</organism>
<sequence length="167" mass="18001">MGSLTKVISGSGLSRTRLLLWAKYSAASVVATVLSQVAFALCYWFGTAALVASLVAWVTGTVPSYLINRRWTWGHRGPAGRDLLPYAIIVVASAVLAAIVTTVTDRLVQDWTVSHAWQTVIVSGSYLGTYGVLFILKFVLLDRYVFARKPSPAAEAEPAEARTPVAT</sequence>
<name>A0A4R4X3K3_9ACTN</name>
<evidence type="ECO:0000256" key="2">
    <source>
        <dbReference type="ARBA" id="ARBA00022692"/>
    </source>
</evidence>
<feature type="domain" description="GtrA/DPMS transmembrane" evidence="6">
    <location>
        <begin position="23"/>
        <end position="146"/>
    </location>
</feature>
<dbReference type="GO" id="GO:0000271">
    <property type="term" value="P:polysaccharide biosynthetic process"/>
    <property type="evidence" value="ECO:0007669"/>
    <property type="project" value="InterPro"/>
</dbReference>